<dbReference type="GO" id="GO:0016788">
    <property type="term" value="F:hydrolase activity, acting on ester bonds"/>
    <property type="evidence" value="ECO:0007669"/>
    <property type="project" value="UniProtKB-ARBA"/>
</dbReference>
<evidence type="ECO:0008006" key="3">
    <source>
        <dbReference type="Google" id="ProtNLM"/>
    </source>
</evidence>
<dbReference type="OrthoDB" id="7762179at2"/>
<evidence type="ECO:0000313" key="1">
    <source>
        <dbReference type="EMBL" id="SEO40752.1"/>
    </source>
</evidence>
<dbReference type="Proteomes" id="UP000199054">
    <property type="component" value="Unassembled WGS sequence"/>
</dbReference>
<dbReference type="STRING" id="34002.SAMN04489859_10942"/>
<dbReference type="InterPro" id="IPR036514">
    <property type="entry name" value="SGNH_hydro_sf"/>
</dbReference>
<organism evidence="1 2">
    <name type="scientific">Paracoccus alcaliphilus</name>
    <dbReference type="NCBI Taxonomy" id="34002"/>
    <lineage>
        <taxon>Bacteria</taxon>
        <taxon>Pseudomonadati</taxon>
        <taxon>Pseudomonadota</taxon>
        <taxon>Alphaproteobacteria</taxon>
        <taxon>Rhodobacterales</taxon>
        <taxon>Paracoccaceae</taxon>
        <taxon>Paracoccus</taxon>
    </lineage>
</organism>
<dbReference type="EMBL" id="FODE01000094">
    <property type="protein sequence ID" value="SEO40752.1"/>
    <property type="molecule type" value="Genomic_DNA"/>
</dbReference>
<name>A0A1H8PFL4_9RHOB</name>
<sequence length="740" mass="78098">MPAPATFNLPTYGSAPNQYSTEQALEAAVQAFVDEVYDAFQTNTAKSFHTRAAAVSAGQAALPNTLGMIATREGDYIVYRAPGLTADDPLFATAPRWGVMLRVPSAALLDDKADVAELTAEAAQREAADDALALGLDAEAQSRVEGDEASIELATVGAMQDAEFHSGPEDRQFTPLMINGEAYALVDQDARFLLPGEAEFHGYDEGWQAALTTGDNTLIRVDGTGQVVPAVDSEFHGYADDWSYVLAAGDRALMLIDADGNPIGSGGPSAGSPLIGYVDGTDLRAVGATDEVAAPLGSYQALALDGGSPASVRAIIDWPALGPSRVVAAGAGLLVPDQQQVLHVMIGLGQSLMVGSTSASSLVSTEQNWPDWVMMFRRGDGLSDVRMGLVTSDGDGAPALDPDDLIGFEPLVARVGQGAGSRGETPIEALCRALQAQAKALNARHRMLAFTAAMGGTPYNSLKKGTQTYTNMLLALQRAQALAEAQGWRVIVDGCVVRHGEGDATSNIYDQMLTEWQSDVDDDVKAITGQDATVKFVVAQTSSFSGPGNASRRMLDAHNANPHINLCGPDYPFADLYHTDFVHMTGPGYFVSGEYLARAWRQVLWSSQGKSSITQMLSATRTGTSVVIDYEVPVAPLVIDTVTVPERDVAGFRYQDSTGSIAIASAAVTGPAQITLTLASAPSGTSEQVLYASLGHDGTPREEATIPRGNVRDSAPDISLFDGRPLRNWACHQDITVTVN</sequence>
<proteinExistence type="predicted"/>
<accession>A0A1H8PFL4</accession>
<reference evidence="1 2" key="1">
    <citation type="submission" date="2016-10" db="EMBL/GenBank/DDBJ databases">
        <authorList>
            <person name="de Groot N.N."/>
        </authorList>
    </citation>
    <scope>NUCLEOTIDE SEQUENCE [LARGE SCALE GENOMIC DNA]</scope>
    <source>
        <strain evidence="1 2">DSM 8512</strain>
    </source>
</reference>
<protein>
    <recommendedName>
        <fullName evidence="3">Sialate O-acetylesterase domain-containing protein</fullName>
    </recommendedName>
</protein>
<dbReference type="RefSeq" id="WP_090618045.1">
    <property type="nucleotide sequence ID" value="NZ_CP067124.1"/>
</dbReference>
<gene>
    <name evidence="1" type="ORF">SAMN04489859_10942</name>
</gene>
<dbReference type="AlphaFoldDB" id="A0A1H8PFL4"/>
<evidence type="ECO:0000313" key="2">
    <source>
        <dbReference type="Proteomes" id="UP000199054"/>
    </source>
</evidence>
<dbReference type="SUPFAM" id="SSF52266">
    <property type="entry name" value="SGNH hydrolase"/>
    <property type="match status" value="1"/>
</dbReference>
<keyword evidence="2" id="KW-1185">Reference proteome</keyword>
<dbReference type="Gene3D" id="3.40.50.1110">
    <property type="entry name" value="SGNH hydrolase"/>
    <property type="match status" value="1"/>
</dbReference>